<dbReference type="PANTHER" id="PTHR20917">
    <property type="entry name" value="PNAS-RELATED"/>
    <property type="match status" value="1"/>
</dbReference>
<evidence type="ECO:0000256" key="11">
    <source>
        <dbReference type="ARBA" id="ARBA00023065"/>
    </source>
</evidence>
<evidence type="ECO:0000256" key="14">
    <source>
        <dbReference type="SAM" id="Phobius"/>
    </source>
</evidence>
<evidence type="ECO:0000313" key="16">
    <source>
        <dbReference type="Proteomes" id="UP000326396"/>
    </source>
</evidence>
<keyword evidence="12 14" id="KW-0472">Membrane</keyword>
<feature type="transmembrane region" description="Helical" evidence="14">
    <location>
        <begin position="117"/>
        <end position="138"/>
    </location>
</feature>
<evidence type="ECO:0000313" key="15">
    <source>
        <dbReference type="EMBL" id="KAD4384340.1"/>
    </source>
</evidence>
<dbReference type="GO" id="GO:0005789">
    <property type="term" value="C:endoplasmic reticulum membrane"/>
    <property type="evidence" value="ECO:0007669"/>
    <property type="project" value="UniProtKB-SubCell"/>
</dbReference>
<evidence type="ECO:0000256" key="6">
    <source>
        <dbReference type="ARBA" id="ARBA00022692"/>
    </source>
</evidence>
<keyword evidence="11" id="KW-0406">Ion transport</keyword>
<evidence type="ECO:0000256" key="5">
    <source>
        <dbReference type="ARBA" id="ARBA00022673"/>
    </source>
</evidence>
<keyword evidence="7" id="KW-0256">Endoplasmic reticulum</keyword>
<accession>A0A5N6N3R3</accession>
<keyword evidence="13" id="KW-0407">Ion channel</keyword>
<organism evidence="15 16">
    <name type="scientific">Mikania micrantha</name>
    <name type="common">bitter vine</name>
    <dbReference type="NCBI Taxonomy" id="192012"/>
    <lineage>
        <taxon>Eukaryota</taxon>
        <taxon>Viridiplantae</taxon>
        <taxon>Streptophyta</taxon>
        <taxon>Embryophyta</taxon>
        <taxon>Tracheophyta</taxon>
        <taxon>Spermatophyta</taxon>
        <taxon>Magnoliopsida</taxon>
        <taxon>eudicotyledons</taxon>
        <taxon>Gunneridae</taxon>
        <taxon>Pentapetalae</taxon>
        <taxon>asterids</taxon>
        <taxon>campanulids</taxon>
        <taxon>Asterales</taxon>
        <taxon>Asteraceae</taxon>
        <taxon>Asteroideae</taxon>
        <taxon>Heliantheae alliance</taxon>
        <taxon>Eupatorieae</taxon>
        <taxon>Mikania</taxon>
    </lineage>
</organism>
<dbReference type="InterPro" id="IPR002809">
    <property type="entry name" value="EMC3/TMCO1"/>
</dbReference>
<dbReference type="Pfam" id="PF01956">
    <property type="entry name" value="EMC3_TMCO1"/>
    <property type="match status" value="1"/>
</dbReference>
<dbReference type="InterPro" id="IPR008559">
    <property type="entry name" value="TMCO1"/>
</dbReference>
<keyword evidence="4" id="KW-0109">Calcium transport</keyword>
<proteinExistence type="inferred from homology"/>
<dbReference type="GO" id="GO:0032469">
    <property type="term" value="P:endoplasmic reticulum calcium ion homeostasis"/>
    <property type="evidence" value="ECO:0007669"/>
    <property type="project" value="InterPro"/>
</dbReference>
<keyword evidence="6 14" id="KW-0812">Transmembrane</keyword>
<dbReference type="OrthoDB" id="342726at2759"/>
<evidence type="ECO:0000256" key="13">
    <source>
        <dbReference type="ARBA" id="ARBA00023303"/>
    </source>
</evidence>
<keyword evidence="16" id="KW-1185">Reference proteome</keyword>
<keyword evidence="10" id="KW-0175">Coiled coil</keyword>
<dbReference type="GO" id="GO:0005262">
    <property type="term" value="F:calcium channel activity"/>
    <property type="evidence" value="ECO:0007669"/>
    <property type="project" value="UniProtKB-KW"/>
</dbReference>
<keyword evidence="9 14" id="KW-1133">Transmembrane helix</keyword>
<evidence type="ECO:0000256" key="10">
    <source>
        <dbReference type="ARBA" id="ARBA00023054"/>
    </source>
</evidence>
<evidence type="ECO:0000256" key="12">
    <source>
        <dbReference type="ARBA" id="ARBA00023136"/>
    </source>
</evidence>
<dbReference type="PANTHER" id="PTHR20917:SF0">
    <property type="entry name" value="CALCIUM LOAD-ACTIVATED CALCIUM CHANNEL"/>
    <property type="match status" value="1"/>
</dbReference>
<keyword evidence="3" id="KW-0813">Transport</keyword>
<dbReference type="EMBL" id="SZYD01000013">
    <property type="protein sequence ID" value="KAD4384340.1"/>
    <property type="molecule type" value="Genomic_DNA"/>
</dbReference>
<evidence type="ECO:0000256" key="3">
    <source>
        <dbReference type="ARBA" id="ARBA00022448"/>
    </source>
</evidence>
<keyword evidence="8" id="KW-0106">Calcium</keyword>
<evidence type="ECO:0000256" key="9">
    <source>
        <dbReference type="ARBA" id="ARBA00022989"/>
    </source>
</evidence>
<dbReference type="Proteomes" id="UP000326396">
    <property type="component" value="Linkage Group LG3"/>
</dbReference>
<comment type="similarity">
    <text evidence="2">Belongs to the TMCO1 family.</text>
</comment>
<evidence type="ECO:0008006" key="17">
    <source>
        <dbReference type="Google" id="ProtNLM"/>
    </source>
</evidence>
<name>A0A5N6N3R3_9ASTR</name>
<keyword evidence="5" id="KW-0107">Calcium channel</keyword>
<comment type="caution">
    <text evidence="15">The sequence shown here is derived from an EMBL/GenBank/DDBJ whole genome shotgun (WGS) entry which is preliminary data.</text>
</comment>
<dbReference type="AlphaFoldDB" id="A0A5N6N3R3"/>
<gene>
    <name evidence="15" type="ORF">E3N88_24508</name>
</gene>
<dbReference type="SMART" id="SM01415">
    <property type="entry name" value="DUF106"/>
    <property type="match status" value="1"/>
</dbReference>
<feature type="transmembrane region" description="Helical" evidence="14">
    <location>
        <begin position="195"/>
        <end position="214"/>
    </location>
</feature>
<sequence>MAGRRGGRRNAGGRGNINLTPAELNALINERVEEVLAAREAARNQNPLNQGDESVHIHLAPQSLVSNSTQQSNKNASFHEPVLNGNNCSYAKYLIPHQSSSTMATAFISTFKYSDSLTITGISFLTAVVCEAISWFLIYRRTSYKSLKFAIDKASKKLDFMKTDLKKPKPKTKIDRVETSLKESTRDLSLFKLKSGAVVAIVLFVVFGFLNSLYDGKSVAKLPFVPLRIVQRMSHRGLQGDDPTDCSMAFLYFLCSISIRTNLQKFLGFSPPRGAAAGDGLVKLVGLGEPGFKIPMWQCGPISGYWYCTASKGLRIQWCNVKRLCDMKTLIAIWGKFPSGNNGSA</sequence>
<comment type="subcellular location">
    <subcellularLocation>
        <location evidence="1">Endoplasmic reticulum membrane</location>
        <topology evidence="1">Multi-pass membrane protein</topology>
    </subcellularLocation>
</comment>
<reference evidence="15 16" key="1">
    <citation type="submission" date="2019-05" db="EMBL/GenBank/DDBJ databases">
        <title>Mikania micrantha, genome provides insights into the molecular mechanism of rapid growth.</title>
        <authorList>
            <person name="Liu B."/>
        </authorList>
    </citation>
    <scope>NUCLEOTIDE SEQUENCE [LARGE SCALE GENOMIC DNA]</scope>
    <source>
        <strain evidence="15">NLD-2019</strain>
        <tissue evidence="15">Leaf</tissue>
    </source>
</reference>
<protein>
    <recommendedName>
        <fullName evidence="17">Calcium load-activated calcium channel</fullName>
    </recommendedName>
</protein>
<evidence type="ECO:0000256" key="8">
    <source>
        <dbReference type="ARBA" id="ARBA00022837"/>
    </source>
</evidence>
<evidence type="ECO:0000256" key="2">
    <source>
        <dbReference type="ARBA" id="ARBA00006537"/>
    </source>
</evidence>
<evidence type="ECO:0000256" key="4">
    <source>
        <dbReference type="ARBA" id="ARBA00022568"/>
    </source>
</evidence>
<evidence type="ECO:0000256" key="1">
    <source>
        <dbReference type="ARBA" id="ARBA00004477"/>
    </source>
</evidence>
<evidence type="ECO:0000256" key="7">
    <source>
        <dbReference type="ARBA" id="ARBA00022824"/>
    </source>
</evidence>